<sequence>MTTRTLFHCGFRVAVLMAVACVLRPVSASATDNSPDPVAKPVCFDTNRHRVIARDRTAEVGQDIVVRGRVTGPCRFDQKTGDWIVSGRDDADYVQKVIEPYLFIDSGTSAMRGFSIYDMASRKRLYNGATQDQPRYGKTDVTLWVVTDRPVTQANCPDLKKFKAQGGGAVIEAETSFRYADATVHQTGAVRCAYTE</sequence>
<evidence type="ECO:0000313" key="2">
    <source>
        <dbReference type="EMBL" id="APH55648.1"/>
    </source>
</evidence>
<name>A0AAC9KDV9_9PROT</name>
<dbReference type="AlphaFoldDB" id="A0AAC9KDV9"/>
<accession>A0AAC9KDV9</accession>
<evidence type="ECO:0000256" key="1">
    <source>
        <dbReference type="SAM" id="SignalP"/>
    </source>
</evidence>
<proteinExistence type="predicted"/>
<gene>
    <name evidence="2" type="ORF">GbCGDNIH9_2321</name>
</gene>
<reference evidence="3" key="1">
    <citation type="submission" date="2016-11" db="EMBL/GenBank/DDBJ databases">
        <title>Comparative genomic and phenotypic analysis of Granulibacter bethesdensis clinical isolates from patients with chronic granulomatous disease.</title>
        <authorList>
            <person name="Zarember K.A."/>
            <person name="Porcella S.F."/>
            <person name="Chu J."/>
            <person name="Ding L."/>
            <person name="Dahlstrom E."/>
            <person name="Barbian K."/>
            <person name="Martens C."/>
            <person name="Sykora L."/>
            <person name="Kramer S."/>
            <person name="Pettinato A.M."/>
            <person name="Hong H."/>
            <person name="Wald G."/>
            <person name="Berg L.J."/>
            <person name="Rogge L.S."/>
            <person name="Greenberg D.E."/>
            <person name="Falcone E.L."/>
            <person name="Neves J.F."/>
            <person name="Simoes M.J."/>
            <person name="Casal M."/>
            <person name="Rodriguez-Lopez F.C."/>
            <person name="Zelazny A."/>
            <person name="Gallin J.I."/>
            <person name="Holland S.M."/>
        </authorList>
    </citation>
    <scope>NUCLEOTIDE SEQUENCE [LARGE SCALE GENOMIC DNA]</scope>
    <source>
        <strain evidence="3">NIH9.1</strain>
    </source>
</reference>
<feature type="signal peptide" evidence="1">
    <location>
        <begin position="1"/>
        <end position="30"/>
    </location>
</feature>
<dbReference type="EMBL" id="CP018191">
    <property type="protein sequence ID" value="APH55648.1"/>
    <property type="molecule type" value="Genomic_DNA"/>
</dbReference>
<feature type="chain" id="PRO_5042146302" evidence="1">
    <location>
        <begin position="31"/>
        <end position="196"/>
    </location>
</feature>
<organism evidence="2 3">
    <name type="scientific">Granulibacter bethesdensis</name>
    <dbReference type="NCBI Taxonomy" id="364410"/>
    <lineage>
        <taxon>Bacteria</taxon>
        <taxon>Pseudomonadati</taxon>
        <taxon>Pseudomonadota</taxon>
        <taxon>Alphaproteobacteria</taxon>
        <taxon>Acetobacterales</taxon>
        <taxon>Acetobacteraceae</taxon>
        <taxon>Granulibacter</taxon>
    </lineage>
</organism>
<dbReference type="Proteomes" id="UP000182373">
    <property type="component" value="Chromosome"/>
</dbReference>
<keyword evidence="1" id="KW-0732">Signal</keyword>
<protein>
    <submittedName>
        <fullName evidence="2">Secreted protein</fullName>
    </submittedName>
</protein>
<evidence type="ECO:0000313" key="3">
    <source>
        <dbReference type="Proteomes" id="UP000182373"/>
    </source>
</evidence>